<keyword evidence="2" id="KW-1185">Reference proteome</keyword>
<accession>A0A4R6U662</accession>
<organism evidence="1 2">
    <name type="scientific">Aureibacillus halotolerans</name>
    <dbReference type="NCBI Taxonomy" id="1508390"/>
    <lineage>
        <taxon>Bacteria</taxon>
        <taxon>Bacillati</taxon>
        <taxon>Bacillota</taxon>
        <taxon>Bacilli</taxon>
        <taxon>Bacillales</taxon>
        <taxon>Bacillaceae</taxon>
        <taxon>Aureibacillus</taxon>
    </lineage>
</organism>
<evidence type="ECO:0000313" key="2">
    <source>
        <dbReference type="Proteomes" id="UP000295632"/>
    </source>
</evidence>
<dbReference type="Pfam" id="PF14006">
    <property type="entry name" value="YqzL"/>
    <property type="match status" value="1"/>
</dbReference>
<dbReference type="AlphaFoldDB" id="A0A4R6U662"/>
<name>A0A4R6U662_9BACI</name>
<protein>
    <submittedName>
        <fullName evidence="1">YqzL-like protein</fullName>
    </submittedName>
</protein>
<dbReference type="InterPro" id="IPR025617">
    <property type="entry name" value="YqzL"/>
</dbReference>
<dbReference type="Proteomes" id="UP000295632">
    <property type="component" value="Unassembled WGS sequence"/>
</dbReference>
<comment type="caution">
    <text evidence="1">The sequence shown here is derived from an EMBL/GenBank/DDBJ whole genome shotgun (WGS) entry which is preliminary data.</text>
</comment>
<dbReference type="OrthoDB" id="1650227at2"/>
<dbReference type="RefSeq" id="WP_133579580.1">
    <property type="nucleotide sequence ID" value="NZ_SNYJ01000003.1"/>
</dbReference>
<dbReference type="EMBL" id="SNYJ01000003">
    <property type="protein sequence ID" value="TDQ41731.1"/>
    <property type="molecule type" value="Genomic_DNA"/>
</dbReference>
<sequence length="47" mass="5557">MLQYSWQVFAKTGSVDAYLLLKEAERQQIERKAQDQTSMIRRQKPVS</sequence>
<reference evidence="1 2" key="1">
    <citation type="submission" date="2019-03" db="EMBL/GenBank/DDBJ databases">
        <title>Genomic Encyclopedia of Type Strains, Phase IV (KMG-IV): sequencing the most valuable type-strain genomes for metagenomic binning, comparative biology and taxonomic classification.</title>
        <authorList>
            <person name="Goeker M."/>
        </authorList>
    </citation>
    <scope>NUCLEOTIDE SEQUENCE [LARGE SCALE GENOMIC DNA]</scope>
    <source>
        <strain evidence="1 2">DSM 28697</strain>
    </source>
</reference>
<evidence type="ECO:0000313" key="1">
    <source>
        <dbReference type="EMBL" id="TDQ41731.1"/>
    </source>
</evidence>
<proteinExistence type="predicted"/>
<gene>
    <name evidence="1" type="ORF">EV213_103317</name>
</gene>